<keyword evidence="2" id="KW-1185">Reference proteome</keyword>
<sequence>MWDHDPAAPLWTCTGCGDDWPCVVRRRQLRAEFAGSVVSLRYYLAHHLVNAAEDLRHVPAGWLHNRFIAWTDRAADPPPYTSADILVNSYLLADSHSPDRFGTCPVCGDPGNCWVRLDPNGPGFLIPVP</sequence>
<comment type="caution">
    <text evidence="1">The sequence shown here is derived from an EMBL/GenBank/DDBJ whole genome shotgun (WGS) entry which is preliminary data.</text>
</comment>
<evidence type="ECO:0008006" key="3">
    <source>
        <dbReference type="Google" id="ProtNLM"/>
    </source>
</evidence>
<proteinExistence type="predicted"/>
<dbReference type="EMBL" id="BONW01000002">
    <property type="protein sequence ID" value="GIG85974.1"/>
    <property type="molecule type" value="Genomic_DNA"/>
</dbReference>
<name>A0ABQ4DU29_9ACTN</name>
<dbReference type="Proteomes" id="UP000646749">
    <property type="component" value="Unassembled WGS sequence"/>
</dbReference>
<protein>
    <recommendedName>
        <fullName evidence="3">Flavin reductase</fullName>
    </recommendedName>
</protein>
<evidence type="ECO:0000313" key="2">
    <source>
        <dbReference type="Proteomes" id="UP000646749"/>
    </source>
</evidence>
<gene>
    <name evidence="1" type="ORF">Pen02_09100</name>
</gene>
<reference evidence="1 2" key="1">
    <citation type="submission" date="2021-01" db="EMBL/GenBank/DDBJ databases">
        <title>Whole genome shotgun sequence of Plantactinospora endophytica NBRC 110450.</title>
        <authorList>
            <person name="Komaki H."/>
            <person name="Tamura T."/>
        </authorList>
    </citation>
    <scope>NUCLEOTIDE SEQUENCE [LARGE SCALE GENOMIC DNA]</scope>
    <source>
        <strain evidence="1 2">NBRC 110450</strain>
    </source>
</reference>
<accession>A0ABQ4DU29</accession>
<organism evidence="1 2">
    <name type="scientific">Plantactinospora endophytica</name>
    <dbReference type="NCBI Taxonomy" id="673535"/>
    <lineage>
        <taxon>Bacteria</taxon>
        <taxon>Bacillati</taxon>
        <taxon>Actinomycetota</taxon>
        <taxon>Actinomycetes</taxon>
        <taxon>Micromonosporales</taxon>
        <taxon>Micromonosporaceae</taxon>
        <taxon>Plantactinospora</taxon>
    </lineage>
</organism>
<evidence type="ECO:0000313" key="1">
    <source>
        <dbReference type="EMBL" id="GIG85974.1"/>
    </source>
</evidence>